<feature type="coiled-coil region" evidence="1">
    <location>
        <begin position="7"/>
        <end position="41"/>
    </location>
</feature>
<dbReference type="Proteomes" id="UP001597180">
    <property type="component" value="Unassembled WGS sequence"/>
</dbReference>
<evidence type="ECO:0000313" key="2">
    <source>
        <dbReference type="EMBL" id="MFD1219538.1"/>
    </source>
</evidence>
<gene>
    <name evidence="2" type="ORF">ACFQ4B_05375</name>
</gene>
<name>A0ABW3UFQ2_9BACL</name>
<protein>
    <recommendedName>
        <fullName evidence="4">Translation initiation factor 2</fullName>
    </recommendedName>
</protein>
<sequence length="68" mass="8077">MEYESELKKALAENDRLQRLLLEQLNKNAELKREIWHLKDQLKERVLGEYEQQLISVAKGILSELNVK</sequence>
<accession>A0ABW3UFQ2</accession>
<keyword evidence="1" id="KW-0175">Coiled coil</keyword>
<evidence type="ECO:0000313" key="3">
    <source>
        <dbReference type="Proteomes" id="UP001597180"/>
    </source>
</evidence>
<dbReference type="EMBL" id="JBHTLU010000012">
    <property type="protein sequence ID" value="MFD1219538.1"/>
    <property type="molecule type" value="Genomic_DNA"/>
</dbReference>
<evidence type="ECO:0000256" key="1">
    <source>
        <dbReference type="SAM" id="Coils"/>
    </source>
</evidence>
<comment type="caution">
    <text evidence="2">The sequence shown here is derived from an EMBL/GenBank/DDBJ whole genome shotgun (WGS) entry which is preliminary data.</text>
</comment>
<evidence type="ECO:0008006" key="4">
    <source>
        <dbReference type="Google" id="ProtNLM"/>
    </source>
</evidence>
<organism evidence="2 3">
    <name type="scientific">Paenibacillus vulneris</name>
    <dbReference type="NCBI Taxonomy" id="1133364"/>
    <lineage>
        <taxon>Bacteria</taxon>
        <taxon>Bacillati</taxon>
        <taxon>Bacillota</taxon>
        <taxon>Bacilli</taxon>
        <taxon>Bacillales</taxon>
        <taxon>Paenibacillaceae</taxon>
        <taxon>Paenibacillus</taxon>
    </lineage>
</organism>
<proteinExistence type="predicted"/>
<keyword evidence="3" id="KW-1185">Reference proteome</keyword>
<dbReference type="RefSeq" id="WP_345595072.1">
    <property type="nucleotide sequence ID" value="NZ_BAABJG010000055.1"/>
</dbReference>
<reference evidence="3" key="1">
    <citation type="journal article" date="2019" name="Int. J. Syst. Evol. Microbiol.">
        <title>The Global Catalogue of Microorganisms (GCM) 10K type strain sequencing project: providing services to taxonomists for standard genome sequencing and annotation.</title>
        <authorList>
            <consortium name="The Broad Institute Genomics Platform"/>
            <consortium name="The Broad Institute Genome Sequencing Center for Infectious Disease"/>
            <person name="Wu L."/>
            <person name="Ma J."/>
        </authorList>
    </citation>
    <scope>NUCLEOTIDE SEQUENCE [LARGE SCALE GENOMIC DNA]</scope>
    <source>
        <strain evidence="3">CCUG 53270</strain>
    </source>
</reference>